<evidence type="ECO:0000313" key="5">
    <source>
        <dbReference type="Proteomes" id="UP000292082"/>
    </source>
</evidence>
<dbReference type="EMBL" id="ML145145">
    <property type="protein sequence ID" value="TBU56874.1"/>
    <property type="molecule type" value="Genomic_DNA"/>
</dbReference>
<accession>A0A4Q9PRG4</accession>
<gene>
    <name evidence="4" type="ORF">BD310DRAFT_822095</name>
    <name evidence="3" type="ORF">BD310DRAFT_822798</name>
    <name evidence="2" type="ORF">BD310DRAFT_825994</name>
</gene>
<name>A0A4Q9PRG4_9APHY</name>
<evidence type="ECO:0000313" key="2">
    <source>
        <dbReference type="EMBL" id="TBU55355.1"/>
    </source>
</evidence>
<dbReference type="EMBL" id="ML145170">
    <property type="protein sequence ID" value="TBU55355.1"/>
    <property type="molecule type" value="Genomic_DNA"/>
</dbReference>
<proteinExistence type="predicted"/>
<evidence type="ECO:0000313" key="4">
    <source>
        <dbReference type="EMBL" id="TBU57236.1"/>
    </source>
</evidence>
<feature type="non-terminal residue" evidence="3">
    <location>
        <position position="61"/>
    </location>
</feature>
<keyword evidence="5" id="KW-1185">Reference proteome</keyword>
<dbReference type="Pfam" id="PF22936">
    <property type="entry name" value="Pol_BBD"/>
    <property type="match status" value="1"/>
</dbReference>
<dbReference type="AlphaFoldDB" id="A0A4Q9PRG4"/>
<reference evidence="3 5" key="1">
    <citation type="submission" date="2019-01" db="EMBL/GenBank/DDBJ databases">
        <title>Draft genome sequences of three monokaryotic isolates of the white-rot basidiomycete fungus Dichomitus squalens.</title>
        <authorList>
            <consortium name="DOE Joint Genome Institute"/>
            <person name="Lopez S.C."/>
            <person name="Andreopoulos B."/>
            <person name="Pangilinan J."/>
            <person name="Lipzen A."/>
            <person name="Riley R."/>
            <person name="Ahrendt S."/>
            <person name="Ng V."/>
            <person name="Barry K."/>
            <person name="Daum C."/>
            <person name="Grigoriev I.V."/>
            <person name="Hilden K.S."/>
            <person name="Makela M.R."/>
            <person name="de Vries R.P."/>
        </authorList>
    </citation>
    <scope>NUCLEOTIDE SEQUENCE [LARGE SCALE GENOMIC DNA]</scope>
    <source>
        <strain evidence="3 5">CBS 464.89</strain>
    </source>
</reference>
<evidence type="ECO:0000313" key="3">
    <source>
        <dbReference type="EMBL" id="TBU56874.1"/>
    </source>
</evidence>
<evidence type="ECO:0000259" key="1">
    <source>
        <dbReference type="Pfam" id="PF22936"/>
    </source>
</evidence>
<dbReference type="EMBL" id="ML145140">
    <property type="protein sequence ID" value="TBU57236.1"/>
    <property type="molecule type" value="Genomic_DNA"/>
</dbReference>
<feature type="domain" description="Retrovirus-related Pol polyprotein from transposon TNT 1-94-like beta-barrel" evidence="1">
    <location>
        <begin position="13"/>
        <end position="59"/>
    </location>
</feature>
<protein>
    <recommendedName>
        <fullName evidence="1">Retrovirus-related Pol polyprotein from transposon TNT 1-94-like beta-barrel domain-containing protein</fullName>
    </recommendedName>
</protein>
<dbReference type="InterPro" id="IPR054722">
    <property type="entry name" value="PolX-like_BBD"/>
</dbReference>
<sequence>MLAKGPTGQHELIFDSGASSHMSPHLDRFVSYRPIQTKSVIAADNHTFRGIGRGDMYITVP</sequence>
<dbReference type="Proteomes" id="UP000292082">
    <property type="component" value="Unassembled WGS sequence"/>
</dbReference>
<organism evidence="3 5">
    <name type="scientific">Dichomitus squalens</name>
    <dbReference type="NCBI Taxonomy" id="114155"/>
    <lineage>
        <taxon>Eukaryota</taxon>
        <taxon>Fungi</taxon>
        <taxon>Dikarya</taxon>
        <taxon>Basidiomycota</taxon>
        <taxon>Agaricomycotina</taxon>
        <taxon>Agaricomycetes</taxon>
        <taxon>Polyporales</taxon>
        <taxon>Polyporaceae</taxon>
        <taxon>Dichomitus</taxon>
    </lineage>
</organism>